<dbReference type="Proteomes" id="UP000799118">
    <property type="component" value="Unassembled WGS sequence"/>
</dbReference>
<evidence type="ECO:0008006" key="3">
    <source>
        <dbReference type="Google" id="ProtNLM"/>
    </source>
</evidence>
<organism evidence="1 2">
    <name type="scientific">Gymnopus androsaceus JB14</name>
    <dbReference type="NCBI Taxonomy" id="1447944"/>
    <lineage>
        <taxon>Eukaryota</taxon>
        <taxon>Fungi</taxon>
        <taxon>Dikarya</taxon>
        <taxon>Basidiomycota</taxon>
        <taxon>Agaricomycotina</taxon>
        <taxon>Agaricomycetes</taxon>
        <taxon>Agaricomycetidae</taxon>
        <taxon>Agaricales</taxon>
        <taxon>Marasmiineae</taxon>
        <taxon>Omphalotaceae</taxon>
        <taxon>Gymnopus</taxon>
    </lineage>
</organism>
<dbReference type="EMBL" id="ML771380">
    <property type="protein sequence ID" value="KAE9382539.1"/>
    <property type="molecule type" value="Genomic_DNA"/>
</dbReference>
<sequence length="156" mass="18343">MARFNIRVLYRMERKFIGLENGSLRARVCPWMCIFSIRLLNLSADRKYQSFLPILGSLTRSSFPLLEEISLQFNRPVWETDPKSIDMLMDAPKLRHVSIVADQSITRMFLLPVEQLTSLKTIEPDEELLHRCKGLVHLDFRRSRQFHPAIPSFYPH</sequence>
<protein>
    <recommendedName>
        <fullName evidence="3">F-box domain-containing protein</fullName>
    </recommendedName>
</protein>
<reference evidence="1" key="1">
    <citation type="journal article" date="2019" name="Environ. Microbiol.">
        <title>Fungal ecological strategies reflected in gene transcription - a case study of two litter decomposers.</title>
        <authorList>
            <person name="Barbi F."/>
            <person name="Kohler A."/>
            <person name="Barry K."/>
            <person name="Baskaran P."/>
            <person name="Daum C."/>
            <person name="Fauchery L."/>
            <person name="Ihrmark K."/>
            <person name="Kuo A."/>
            <person name="LaButti K."/>
            <person name="Lipzen A."/>
            <person name="Morin E."/>
            <person name="Grigoriev I.V."/>
            <person name="Henrissat B."/>
            <person name="Lindahl B."/>
            <person name="Martin F."/>
        </authorList>
    </citation>
    <scope>NUCLEOTIDE SEQUENCE</scope>
    <source>
        <strain evidence="1">JB14</strain>
    </source>
</reference>
<dbReference type="AlphaFoldDB" id="A0A6A4GAM8"/>
<evidence type="ECO:0000313" key="1">
    <source>
        <dbReference type="EMBL" id="KAE9382539.1"/>
    </source>
</evidence>
<evidence type="ECO:0000313" key="2">
    <source>
        <dbReference type="Proteomes" id="UP000799118"/>
    </source>
</evidence>
<dbReference type="OrthoDB" id="2269034at2759"/>
<keyword evidence="2" id="KW-1185">Reference proteome</keyword>
<accession>A0A6A4GAM8</accession>
<proteinExistence type="predicted"/>
<name>A0A6A4GAM8_9AGAR</name>
<gene>
    <name evidence="1" type="ORF">BT96DRAFT_233919</name>
</gene>